<gene>
    <name evidence="7" type="primary">mntH</name>
    <name evidence="8" type="ORF">GGD46_004553</name>
</gene>
<dbReference type="EMBL" id="JACHBG010000012">
    <property type="protein sequence ID" value="MBB6487252.1"/>
    <property type="molecule type" value="Genomic_DNA"/>
</dbReference>
<organism evidence="8 9">
    <name type="scientific">Rhizobium lusitanum</name>
    <dbReference type="NCBI Taxonomy" id="293958"/>
    <lineage>
        <taxon>Bacteria</taxon>
        <taxon>Pseudomonadati</taxon>
        <taxon>Pseudomonadota</taxon>
        <taxon>Alphaproteobacteria</taxon>
        <taxon>Hyphomicrobiales</taxon>
        <taxon>Rhizobiaceae</taxon>
        <taxon>Rhizobium/Agrobacterium group</taxon>
        <taxon>Rhizobium</taxon>
    </lineage>
</organism>
<evidence type="ECO:0000256" key="1">
    <source>
        <dbReference type="ARBA" id="ARBA00004141"/>
    </source>
</evidence>
<reference evidence="8 9" key="1">
    <citation type="submission" date="2020-08" db="EMBL/GenBank/DDBJ databases">
        <title>Genomic Encyclopedia of Type Strains, Phase IV (KMG-V): Genome sequencing to study the core and pangenomes of soil and plant-associated prokaryotes.</title>
        <authorList>
            <person name="Whitman W."/>
        </authorList>
    </citation>
    <scope>NUCLEOTIDE SEQUENCE [LARGE SCALE GENOMIC DNA]</scope>
    <source>
        <strain evidence="8 9">SEMIA 4060</strain>
    </source>
</reference>
<feature type="transmembrane region" description="Helical" evidence="7">
    <location>
        <begin position="366"/>
        <end position="385"/>
    </location>
</feature>
<dbReference type="GO" id="GO:0015293">
    <property type="term" value="F:symporter activity"/>
    <property type="evidence" value="ECO:0007669"/>
    <property type="project" value="UniProtKB-UniRule"/>
</dbReference>
<dbReference type="RefSeq" id="WP_184707960.1">
    <property type="nucleotide sequence ID" value="NZ_JACHBG010000012.1"/>
</dbReference>
<feature type="transmembrane region" description="Helical" evidence="7">
    <location>
        <begin position="209"/>
        <end position="229"/>
    </location>
</feature>
<evidence type="ECO:0000313" key="9">
    <source>
        <dbReference type="Proteomes" id="UP000565576"/>
    </source>
</evidence>
<evidence type="ECO:0000256" key="6">
    <source>
        <dbReference type="ARBA" id="ARBA00023136"/>
    </source>
</evidence>
<keyword evidence="7" id="KW-0406">Ion transport</keyword>
<keyword evidence="5 7" id="KW-1133">Transmembrane helix</keyword>
<feature type="transmembrane region" description="Helical" evidence="7">
    <location>
        <begin position="109"/>
        <end position="132"/>
    </location>
</feature>
<name>A0A7X0MDU8_9HYPH</name>
<dbReference type="HAMAP" id="MF_00221">
    <property type="entry name" value="NRAMP"/>
    <property type="match status" value="1"/>
</dbReference>
<dbReference type="GO" id="GO:0046872">
    <property type="term" value="F:metal ion binding"/>
    <property type="evidence" value="ECO:0007669"/>
    <property type="project" value="UniProtKB-UniRule"/>
</dbReference>
<dbReference type="NCBIfam" id="TIGR01197">
    <property type="entry name" value="nramp"/>
    <property type="match status" value="1"/>
</dbReference>
<dbReference type="GO" id="GO:0005384">
    <property type="term" value="F:manganese ion transmembrane transporter activity"/>
    <property type="evidence" value="ECO:0007669"/>
    <property type="project" value="TreeGrafter"/>
</dbReference>
<dbReference type="GO" id="GO:0015086">
    <property type="term" value="F:cadmium ion transmembrane transporter activity"/>
    <property type="evidence" value="ECO:0007669"/>
    <property type="project" value="TreeGrafter"/>
</dbReference>
<keyword evidence="7" id="KW-1003">Cell membrane</keyword>
<feature type="transmembrane region" description="Helical" evidence="7">
    <location>
        <begin position="138"/>
        <end position="157"/>
    </location>
</feature>
<dbReference type="PRINTS" id="PR00447">
    <property type="entry name" value="NATRESASSCMP"/>
</dbReference>
<feature type="transmembrane region" description="Helical" evidence="7">
    <location>
        <begin position="299"/>
        <end position="322"/>
    </location>
</feature>
<evidence type="ECO:0000256" key="7">
    <source>
        <dbReference type="HAMAP-Rule" id="MF_00221"/>
    </source>
</evidence>
<comment type="function">
    <text evidence="7">H(+)-stimulated, divalent metal cation uptake system.</text>
</comment>
<feature type="transmembrane region" description="Helical" evidence="7">
    <location>
        <begin position="169"/>
        <end position="189"/>
    </location>
</feature>
<feature type="transmembrane region" description="Helical" evidence="7">
    <location>
        <begin position="405"/>
        <end position="426"/>
    </location>
</feature>
<comment type="caution">
    <text evidence="8">The sequence shown here is derived from an EMBL/GenBank/DDBJ whole genome shotgun (WGS) entry which is preliminary data.</text>
</comment>
<feature type="transmembrane region" description="Helical" evidence="7">
    <location>
        <begin position="28"/>
        <end position="46"/>
    </location>
</feature>
<comment type="subcellular location">
    <subcellularLocation>
        <location evidence="7">Cell membrane</location>
        <topology evidence="7">Multi-pass membrane protein</topology>
    </subcellularLocation>
    <subcellularLocation>
        <location evidence="1">Membrane</location>
        <topology evidence="1">Multi-pass membrane protein</topology>
    </subcellularLocation>
</comment>
<dbReference type="NCBIfam" id="NF037982">
    <property type="entry name" value="Nramp_1"/>
    <property type="match status" value="1"/>
</dbReference>
<feature type="transmembrane region" description="Helical" evidence="7">
    <location>
        <begin position="342"/>
        <end position="360"/>
    </location>
</feature>
<protein>
    <recommendedName>
        <fullName evidence="7">Divalent metal cation transporter MntH</fullName>
    </recommendedName>
</protein>
<keyword evidence="6 7" id="KW-0472">Membrane</keyword>
<feature type="transmembrane region" description="Helical" evidence="7">
    <location>
        <begin position="66"/>
        <end position="89"/>
    </location>
</feature>
<dbReference type="PANTHER" id="PTHR11706:SF33">
    <property type="entry name" value="NATURAL RESISTANCE-ASSOCIATED MACROPHAGE PROTEIN 2"/>
    <property type="match status" value="1"/>
</dbReference>
<evidence type="ECO:0000256" key="2">
    <source>
        <dbReference type="ARBA" id="ARBA00022448"/>
    </source>
</evidence>
<evidence type="ECO:0000256" key="5">
    <source>
        <dbReference type="ARBA" id="ARBA00022989"/>
    </source>
</evidence>
<dbReference type="AlphaFoldDB" id="A0A7X0MDU8"/>
<evidence type="ECO:0000313" key="8">
    <source>
        <dbReference type="EMBL" id="MBB6487252.1"/>
    </source>
</evidence>
<keyword evidence="2 7" id="KW-0813">Transport</keyword>
<dbReference type="NCBIfam" id="NF001923">
    <property type="entry name" value="PRK00701.1"/>
    <property type="match status" value="1"/>
</dbReference>
<evidence type="ECO:0000256" key="3">
    <source>
        <dbReference type="ARBA" id="ARBA00022692"/>
    </source>
</evidence>
<proteinExistence type="inferred from homology"/>
<dbReference type="Proteomes" id="UP000565576">
    <property type="component" value="Unassembled WGS sequence"/>
</dbReference>
<keyword evidence="4 7" id="KW-0769">Symport</keyword>
<keyword evidence="3 7" id="KW-0812">Transmembrane</keyword>
<dbReference type="GO" id="GO:0005886">
    <property type="term" value="C:plasma membrane"/>
    <property type="evidence" value="ECO:0007669"/>
    <property type="project" value="UniProtKB-SubCell"/>
</dbReference>
<dbReference type="PANTHER" id="PTHR11706">
    <property type="entry name" value="SOLUTE CARRIER PROTEIN FAMILY 11 MEMBER"/>
    <property type="match status" value="1"/>
</dbReference>
<comment type="similarity">
    <text evidence="7">Belongs to the NRAMP family.</text>
</comment>
<evidence type="ECO:0000256" key="4">
    <source>
        <dbReference type="ARBA" id="ARBA00022847"/>
    </source>
</evidence>
<dbReference type="Pfam" id="PF01566">
    <property type="entry name" value="Nramp"/>
    <property type="match status" value="1"/>
</dbReference>
<sequence length="436" mass="46212">MTDSIARQTLSERTDTQIREVLAGRRRGFRSALLFAGPAVIASIAYMDPGNFATNIQAGSGYGYSLLWVVLVANLIAMLFQALSAKLGIVTGRNLAELCRDEFSAPVRYTMWVVSEIAAMATDLAEFLGGAIGLSLLFQMPLIAGMTVTAVVTYGVLLMEKRGFRPMELIIGGLVAIISLCYIAEMFIAPVAWGQAALGTILPSIPDSTALTIAVGIIGATVMPHAVYLHSGLTQHRAPGRNDNERRKLVFFSNWECVIALAVAGAVNMAMVIMASAAFHAGHSDVAEIESAYHTLTPLLGGAAASIFLISLMASGISSSAVGTMAGQMIMQGFVGFRIPVWIRRLVTMLPAFVVVLIGVNTTEALVYSQVVLSFALPIPMIALVMFTRNRAIMGNFANGRLTDIAAIGGTIVILGLNAILLLRTFGIPIPGFGNG</sequence>
<dbReference type="GO" id="GO:0034755">
    <property type="term" value="P:iron ion transmembrane transport"/>
    <property type="evidence" value="ECO:0007669"/>
    <property type="project" value="TreeGrafter"/>
</dbReference>
<dbReference type="InterPro" id="IPR001046">
    <property type="entry name" value="NRAMP_fam"/>
</dbReference>
<accession>A0A7X0MDU8</accession>
<feature type="transmembrane region" description="Helical" evidence="7">
    <location>
        <begin position="249"/>
        <end position="279"/>
    </location>
</feature>